<accession>A0A7V8NX63</accession>
<sequence length="419" mass="46161">AILSHGLWQRRFASDPSIIGKTMLLDGKKYDIVGVAGREFTFPVGAEIWLPLALKPEEQTIRADRYLMPLLRLKSGVSLTDVRAEMSIIEGRISKQFPQTDANWSVKVLPLGVFVSGEQANEYCLLLIGAVVFVMLIACANVANLLLARAASRHKEIAVRQAVGAGRGRIVRQLLTESVLLALFGAVLGLFLGLIGIGLLRNYMPPEVEKYLPMWKHVRLESDVFWYTVAVALFAGIISGLAPAFQTSRSDIHDALKEGGRGNSEGRDRQRLRTVFIVSEVALALILLVGAGLMSKGVRTLLVVNKNLEPQSILTMHVSLPESKYKTDQQRAAFFDQALQKLDTVPGVHTALVATEIPYGDQEVDNVVTIQGRPARPGEYRNANIENVNPDYFHTLHIPLRAGRLLQQSDSFDRPPVAV</sequence>
<feature type="transmembrane region" description="Helical" evidence="6">
    <location>
        <begin position="125"/>
        <end position="147"/>
    </location>
</feature>
<dbReference type="InterPro" id="IPR025857">
    <property type="entry name" value="MacB_PCD"/>
</dbReference>
<evidence type="ECO:0000256" key="1">
    <source>
        <dbReference type="ARBA" id="ARBA00004651"/>
    </source>
</evidence>
<organism evidence="9 10">
    <name type="scientific">Candidatus Acidiferrum panamense</name>
    <dbReference type="NCBI Taxonomy" id="2741543"/>
    <lineage>
        <taxon>Bacteria</taxon>
        <taxon>Pseudomonadati</taxon>
        <taxon>Acidobacteriota</taxon>
        <taxon>Terriglobia</taxon>
        <taxon>Candidatus Acidiferrales</taxon>
        <taxon>Candidatus Acidiferrum</taxon>
    </lineage>
</organism>
<evidence type="ECO:0000259" key="8">
    <source>
        <dbReference type="Pfam" id="PF12704"/>
    </source>
</evidence>
<evidence type="ECO:0000256" key="2">
    <source>
        <dbReference type="ARBA" id="ARBA00022475"/>
    </source>
</evidence>
<proteinExistence type="predicted"/>
<dbReference type="Pfam" id="PF12704">
    <property type="entry name" value="MacB_PCD"/>
    <property type="match status" value="1"/>
</dbReference>
<dbReference type="GO" id="GO:0022857">
    <property type="term" value="F:transmembrane transporter activity"/>
    <property type="evidence" value="ECO:0007669"/>
    <property type="project" value="TreeGrafter"/>
</dbReference>
<comment type="subcellular location">
    <subcellularLocation>
        <location evidence="1">Cell membrane</location>
        <topology evidence="1">Multi-pass membrane protein</topology>
    </subcellularLocation>
</comment>
<feature type="transmembrane region" description="Helical" evidence="6">
    <location>
        <begin position="179"/>
        <end position="204"/>
    </location>
</feature>
<keyword evidence="3 6" id="KW-0812">Transmembrane</keyword>
<dbReference type="AlphaFoldDB" id="A0A7V8NX63"/>
<dbReference type="InterPro" id="IPR003838">
    <property type="entry name" value="ABC3_permease_C"/>
</dbReference>
<reference evidence="9" key="1">
    <citation type="submission" date="2020-06" db="EMBL/GenBank/DDBJ databases">
        <title>Legume-microbial interactions unlock mineral nutrients during tropical forest succession.</title>
        <authorList>
            <person name="Epihov D.Z."/>
        </authorList>
    </citation>
    <scope>NUCLEOTIDE SEQUENCE [LARGE SCALE GENOMIC DNA]</scope>
    <source>
        <strain evidence="9">Pan2503</strain>
    </source>
</reference>
<evidence type="ECO:0000256" key="3">
    <source>
        <dbReference type="ARBA" id="ARBA00022692"/>
    </source>
</evidence>
<evidence type="ECO:0000256" key="4">
    <source>
        <dbReference type="ARBA" id="ARBA00022989"/>
    </source>
</evidence>
<evidence type="ECO:0000256" key="6">
    <source>
        <dbReference type="SAM" id="Phobius"/>
    </source>
</evidence>
<dbReference type="Pfam" id="PF02687">
    <property type="entry name" value="FtsX"/>
    <property type="match status" value="1"/>
</dbReference>
<evidence type="ECO:0000259" key="7">
    <source>
        <dbReference type="Pfam" id="PF02687"/>
    </source>
</evidence>
<dbReference type="Proteomes" id="UP000567293">
    <property type="component" value="Unassembled WGS sequence"/>
</dbReference>
<name>A0A7V8NX63_9BACT</name>
<evidence type="ECO:0000256" key="5">
    <source>
        <dbReference type="ARBA" id="ARBA00023136"/>
    </source>
</evidence>
<feature type="domain" description="MacB-like periplasmic core" evidence="8">
    <location>
        <begin position="1"/>
        <end position="86"/>
    </location>
</feature>
<evidence type="ECO:0000313" key="10">
    <source>
        <dbReference type="Proteomes" id="UP000567293"/>
    </source>
</evidence>
<comment type="caution">
    <text evidence="9">The sequence shown here is derived from an EMBL/GenBank/DDBJ whole genome shotgun (WGS) entry which is preliminary data.</text>
</comment>
<protein>
    <submittedName>
        <fullName evidence="9">FtsX-like permease family protein</fullName>
    </submittedName>
</protein>
<dbReference type="EMBL" id="JACDQQ010002852">
    <property type="protein sequence ID" value="MBA0089135.1"/>
    <property type="molecule type" value="Genomic_DNA"/>
</dbReference>
<keyword evidence="2" id="KW-1003">Cell membrane</keyword>
<keyword evidence="5 6" id="KW-0472">Membrane</keyword>
<evidence type="ECO:0000313" key="9">
    <source>
        <dbReference type="EMBL" id="MBA0089135.1"/>
    </source>
</evidence>
<feature type="transmembrane region" description="Helical" evidence="6">
    <location>
        <begin position="224"/>
        <end position="245"/>
    </location>
</feature>
<gene>
    <name evidence="9" type="ORF">HRJ53_29445</name>
</gene>
<keyword evidence="4 6" id="KW-1133">Transmembrane helix</keyword>
<feature type="domain" description="ABC3 transporter permease C-terminal" evidence="7">
    <location>
        <begin position="130"/>
        <end position="250"/>
    </location>
</feature>
<feature type="non-terminal residue" evidence="9">
    <location>
        <position position="1"/>
    </location>
</feature>
<dbReference type="InterPro" id="IPR050250">
    <property type="entry name" value="Macrolide_Exporter_MacB"/>
</dbReference>
<feature type="transmembrane region" description="Helical" evidence="6">
    <location>
        <begin position="274"/>
        <end position="294"/>
    </location>
</feature>
<dbReference type="PANTHER" id="PTHR30572">
    <property type="entry name" value="MEMBRANE COMPONENT OF TRANSPORTER-RELATED"/>
    <property type="match status" value="1"/>
</dbReference>
<dbReference type="GO" id="GO:0005886">
    <property type="term" value="C:plasma membrane"/>
    <property type="evidence" value="ECO:0007669"/>
    <property type="project" value="UniProtKB-SubCell"/>
</dbReference>
<keyword evidence="10" id="KW-1185">Reference proteome</keyword>
<dbReference type="PANTHER" id="PTHR30572:SF18">
    <property type="entry name" value="ABC-TYPE MACROLIDE FAMILY EXPORT SYSTEM PERMEASE COMPONENT 2"/>
    <property type="match status" value="1"/>
</dbReference>
<feature type="non-terminal residue" evidence="9">
    <location>
        <position position="419"/>
    </location>
</feature>